<dbReference type="AlphaFoldDB" id="A0ABC8U351"/>
<dbReference type="Proteomes" id="UP001642360">
    <property type="component" value="Unassembled WGS sequence"/>
</dbReference>
<dbReference type="EMBL" id="CAUOFW020006769">
    <property type="protein sequence ID" value="CAK9176196.1"/>
    <property type="molecule type" value="Genomic_DNA"/>
</dbReference>
<protein>
    <submittedName>
        <fullName evidence="1">Uncharacterized protein</fullName>
    </submittedName>
</protein>
<accession>A0ABC8U351</accession>
<dbReference type="Pfam" id="PF09366">
    <property type="entry name" value="DUF1997"/>
    <property type="match status" value="2"/>
</dbReference>
<reference evidence="1 2" key="1">
    <citation type="submission" date="2024-02" db="EMBL/GenBank/DDBJ databases">
        <authorList>
            <person name="Vignale AGUSTIN F."/>
            <person name="Sosa J E."/>
            <person name="Modenutti C."/>
        </authorList>
    </citation>
    <scope>NUCLEOTIDE SEQUENCE [LARGE SCALE GENOMIC DNA]</scope>
</reference>
<proteinExistence type="predicted"/>
<evidence type="ECO:0000313" key="1">
    <source>
        <dbReference type="EMBL" id="CAK9176196.1"/>
    </source>
</evidence>
<gene>
    <name evidence="1" type="ORF">ILEXP_LOCUS46032</name>
</gene>
<evidence type="ECO:0000313" key="2">
    <source>
        <dbReference type="Proteomes" id="UP001642360"/>
    </source>
</evidence>
<keyword evidence="2" id="KW-1185">Reference proteome</keyword>
<dbReference type="PANTHER" id="PTHR34131:SF3">
    <property type="entry name" value="(RAP ANNOTATION RELEASE2) GALACTOSE-BINDING LIKE DOMAIN CONTAINING PROTEIN"/>
    <property type="match status" value="1"/>
</dbReference>
<sequence>MAVCTSSTHLSSTSFHFRNPRTRLSLRHVYFNFSSSSDESPKPSFRISADSAPSSPKARFVARRRESVRVPVGKRPLLEYMSLPASQYSVLDAERIERVDDSTFRCYVYKLKFFAFEVCPVLLVRVEEQPNGCCIKLLSCKLEGSPIVVAQNDKFDANGYLPHDTLCNKGILLQLLINRRTFALLLVMLNSGQQLDIAATSHKPEDICVASSDAKQWTAAVEFDGNNYYRSFFAGPIIAFMVNRISCDSKQSTSPVQQLSSDAVIEVNIEIPFAFRAIPVQAIESTGTQVLEQTLKFMLPRFMSQENTWFSHFPTMKSKEGLLVRLCSVAFCISPLNQLEIVDENDFYFQHVKLAFVSLHFEKKMKLNSQAKLASISCENDGLKKVILQEGNAAKLCRKLPGRKICLLEEESIRGLCKETPRKQKIDEAGFPFGSSVDRDKVKRFTHELVKDYQAWASGDTSRQPLGTGGI</sequence>
<comment type="caution">
    <text evidence="1">The sequence shown here is derived from an EMBL/GenBank/DDBJ whole genome shotgun (WGS) entry which is preliminary data.</text>
</comment>
<organism evidence="1 2">
    <name type="scientific">Ilex paraguariensis</name>
    <name type="common">yerba mate</name>
    <dbReference type="NCBI Taxonomy" id="185542"/>
    <lineage>
        <taxon>Eukaryota</taxon>
        <taxon>Viridiplantae</taxon>
        <taxon>Streptophyta</taxon>
        <taxon>Embryophyta</taxon>
        <taxon>Tracheophyta</taxon>
        <taxon>Spermatophyta</taxon>
        <taxon>Magnoliopsida</taxon>
        <taxon>eudicotyledons</taxon>
        <taxon>Gunneridae</taxon>
        <taxon>Pentapetalae</taxon>
        <taxon>asterids</taxon>
        <taxon>campanulids</taxon>
        <taxon>Aquifoliales</taxon>
        <taxon>Aquifoliaceae</taxon>
        <taxon>Ilex</taxon>
    </lineage>
</organism>
<name>A0ABC8U351_9AQUA</name>
<dbReference type="InterPro" id="IPR018971">
    <property type="entry name" value="DUF1997"/>
</dbReference>
<dbReference type="PANTHER" id="PTHR34131">
    <property type="entry name" value="(RAP ANNOTATION RELEASE2) GALACTOSE-BINDING LIKE DOMAIN CONTAINING PROTEIN"/>
    <property type="match status" value="1"/>
</dbReference>